<evidence type="ECO:0000256" key="4">
    <source>
        <dbReference type="ARBA" id="ARBA00022884"/>
    </source>
</evidence>
<dbReference type="EMBL" id="JBHTIT010000001">
    <property type="protein sequence ID" value="MFD0950183.1"/>
    <property type="molecule type" value="Genomic_DNA"/>
</dbReference>
<dbReference type="InterPro" id="IPR023153">
    <property type="entry name" value="DarP_sf"/>
</dbReference>
<dbReference type="CDD" id="cd16331">
    <property type="entry name" value="YjgA-like"/>
    <property type="match status" value="1"/>
</dbReference>
<dbReference type="InterPro" id="IPR006839">
    <property type="entry name" value="DarP"/>
</dbReference>
<gene>
    <name evidence="6" type="primary">yjgA</name>
    <name evidence="6" type="ORF">ACFQ0F_07250</name>
</gene>
<organism evidence="6 7">
    <name type="scientific">Paraperlucidibaca wandonensis</name>
    <dbReference type="NCBI Taxonomy" id="1268273"/>
    <lineage>
        <taxon>Bacteria</taxon>
        <taxon>Pseudomonadati</taxon>
        <taxon>Pseudomonadota</taxon>
        <taxon>Gammaproteobacteria</taxon>
        <taxon>Moraxellales</taxon>
        <taxon>Moraxellaceae</taxon>
        <taxon>Paraperlucidibaca</taxon>
    </lineage>
</organism>
<evidence type="ECO:0000256" key="3">
    <source>
        <dbReference type="ARBA" id="ARBA00022730"/>
    </source>
</evidence>
<keyword evidence="2" id="KW-0690">Ribosome biogenesis</keyword>
<dbReference type="PANTHER" id="PTHR38101">
    <property type="entry name" value="UPF0307 PROTEIN YJGA"/>
    <property type="match status" value="1"/>
</dbReference>
<evidence type="ECO:0000256" key="2">
    <source>
        <dbReference type="ARBA" id="ARBA00022517"/>
    </source>
</evidence>
<dbReference type="Pfam" id="PF04751">
    <property type="entry name" value="DarP"/>
    <property type="match status" value="1"/>
</dbReference>
<comment type="caution">
    <text evidence="6">The sequence shown here is derived from an EMBL/GenBank/DDBJ whole genome shotgun (WGS) entry which is preliminary data.</text>
</comment>
<evidence type="ECO:0000313" key="6">
    <source>
        <dbReference type="EMBL" id="MFD0950183.1"/>
    </source>
</evidence>
<evidence type="ECO:0000313" key="7">
    <source>
        <dbReference type="Proteomes" id="UP001597044"/>
    </source>
</evidence>
<protein>
    <submittedName>
        <fullName evidence="6">Ribosome biogenesis factor YjgA</fullName>
    </submittedName>
</protein>
<dbReference type="RefSeq" id="WP_340675583.1">
    <property type="nucleotide sequence ID" value="NZ_JBHTIT010000001.1"/>
</dbReference>
<keyword evidence="3" id="KW-0699">rRNA-binding</keyword>
<name>A0ABW3HFJ6_9GAMM</name>
<dbReference type="NCBIfam" id="NF003593">
    <property type="entry name" value="PRK05255.1-1"/>
    <property type="match status" value="1"/>
</dbReference>
<proteinExistence type="predicted"/>
<keyword evidence="4" id="KW-0694">RNA-binding</keyword>
<dbReference type="PANTHER" id="PTHR38101:SF1">
    <property type="entry name" value="UPF0307 PROTEIN YJGA"/>
    <property type="match status" value="1"/>
</dbReference>
<dbReference type="SUPFAM" id="SSF158710">
    <property type="entry name" value="PSPTO4464-like"/>
    <property type="match status" value="1"/>
</dbReference>
<evidence type="ECO:0000256" key="5">
    <source>
        <dbReference type="SAM" id="MobiDB-lite"/>
    </source>
</evidence>
<keyword evidence="1" id="KW-0963">Cytoplasm</keyword>
<sequence length="188" mass="21554">MSLRNLPEEDDEFFISRADKKRSVDRLQALGERLAELSDRQLKQLPIDDMLLKAFLDMKKIKANEALRRHKQYIGKLMRHADEAALLAAMHPLKNPALQRQLDLIQERLIQQGDAYIGEVLSRFPAADRHTLRQYVRQAQQEFTKLKTAKDSANANGQADVAADEAEQPTPAQHRLWLHLRELAAINS</sequence>
<dbReference type="Gene3D" id="1.10.60.30">
    <property type="entry name" value="PSPTO4464-like domains"/>
    <property type="match status" value="2"/>
</dbReference>
<dbReference type="Proteomes" id="UP001597044">
    <property type="component" value="Unassembled WGS sequence"/>
</dbReference>
<accession>A0ABW3HFJ6</accession>
<reference evidence="7" key="1">
    <citation type="journal article" date="2019" name="Int. J. Syst. Evol. Microbiol.">
        <title>The Global Catalogue of Microorganisms (GCM) 10K type strain sequencing project: providing services to taxonomists for standard genome sequencing and annotation.</title>
        <authorList>
            <consortium name="The Broad Institute Genomics Platform"/>
            <consortium name="The Broad Institute Genome Sequencing Center for Infectious Disease"/>
            <person name="Wu L."/>
            <person name="Ma J."/>
        </authorList>
    </citation>
    <scope>NUCLEOTIDE SEQUENCE [LARGE SCALE GENOMIC DNA]</scope>
    <source>
        <strain evidence="7">CCUG 63419</strain>
    </source>
</reference>
<evidence type="ECO:0000256" key="1">
    <source>
        <dbReference type="ARBA" id="ARBA00022490"/>
    </source>
</evidence>
<feature type="region of interest" description="Disordered" evidence="5">
    <location>
        <begin position="149"/>
        <end position="170"/>
    </location>
</feature>
<keyword evidence="7" id="KW-1185">Reference proteome</keyword>